<accession>A0A553PJJ2</accession>
<keyword evidence="1" id="KW-0560">Oxidoreductase</keyword>
<dbReference type="OMA" id="NTHLANI"/>
<reference evidence="2 3" key="1">
    <citation type="journal article" date="2018" name="Nat. Ecol. Evol.">
        <title>Genomic signatures of mitonuclear coevolution across populations of Tigriopus californicus.</title>
        <authorList>
            <person name="Barreto F.S."/>
            <person name="Watson E.T."/>
            <person name="Lima T.G."/>
            <person name="Willett C.S."/>
            <person name="Edmands S."/>
            <person name="Li W."/>
            <person name="Burton R.S."/>
        </authorList>
    </citation>
    <scope>NUCLEOTIDE SEQUENCE [LARGE SCALE GENOMIC DNA]</scope>
    <source>
        <strain evidence="2 3">San Diego</strain>
    </source>
</reference>
<dbReference type="Gene3D" id="3.40.50.720">
    <property type="entry name" value="NAD(P)-binding Rossmann-like Domain"/>
    <property type="match status" value="1"/>
</dbReference>
<dbReference type="Proteomes" id="UP000318571">
    <property type="component" value="Chromosome 11"/>
</dbReference>
<dbReference type="GO" id="GO:0016491">
    <property type="term" value="F:oxidoreductase activity"/>
    <property type="evidence" value="ECO:0007669"/>
    <property type="project" value="UniProtKB-KW"/>
</dbReference>
<keyword evidence="3" id="KW-1185">Reference proteome</keyword>
<dbReference type="AlphaFoldDB" id="A0A553PJJ2"/>
<gene>
    <name evidence="2" type="ORF">TCAL_11902</name>
</gene>
<feature type="non-terminal residue" evidence="2">
    <location>
        <position position="232"/>
    </location>
</feature>
<dbReference type="PRINTS" id="PR00081">
    <property type="entry name" value="GDHRDH"/>
</dbReference>
<protein>
    <submittedName>
        <fullName evidence="2">Uncharacterized protein</fullName>
    </submittedName>
</protein>
<comment type="caution">
    <text evidence="2">The sequence shown here is derived from an EMBL/GenBank/DDBJ whole genome shotgun (WGS) entry which is preliminary data.</text>
</comment>
<sequence>MDRGLEAVNKIKIESNNKNVVVQTLDLSSIASVRKSAREFLKRERRLDILILNAGIALTKKYLTEDNFEVHMASNHFGHFLLTNLLVPLLVNSSMKKANPGRIVVVSSLAHWWGKIELDNLNSERSYDLARRLKNSNIIVNAIHPGAVQTGLFRHIPYFGPIFHFFAGLAIKNPKALDESLDNVTGEYFSDCKPCSHSNESKDLEMATRLWNRSVEILEMDRNEVIPMPKKN</sequence>
<dbReference type="InterPro" id="IPR002347">
    <property type="entry name" value="SDR_fam"/>
</dbReference>
<name>A0A553PJJ2_TIGCA</name>
<dbReference type="EMBL" id="VCGU01000003">
    <property type="protein sequence ID" value="TRY77855.1"/>
    <property type="molecule type" value="Genomic_DNA"/>
</dbReference>
<evidence type="ECO:0000256" key="1">
    <source>
        <dbReference type="ARBA" id="ARBA00023002"/>
    </source>
</evidence>
<dbReference type="PANTHER" id="PTHR43157">
    <property type="entry name" value="PHOSPHATIDYLINOSITOL-GLYCAN BIOSYNTHESIS CLASS F PROTEIN-RELATED"/>
    <property type="match status" value="1"/>
</dbReference>
<evidence type="ECO:0000313" key="2">
    <source>
        <dbReference type="EMBL" id="TRY77855.1"/>
    </source>
</evidence>
<dbReference type="SUPFAM" id="SSF51735">
    <property type="entry name" value="NAD(P)-binding Rossmann-fold domains"/>
    <property type="match status" value="1"/>
</dbReference>
<dbReference type="PANTHER" id="PTHR43157:SF31">
    <property type="entry name" value="PHOSPHATIDYLINOSITOL-GLYCAN BIOSYNTHESIS CLASS F PROTEIN"/>
    <property type="match status" value="1"/>
</dbReference>
<evidence type="ECO:0000313" key="3">
    <source>
        <dbReference type="Proteomes" id="UP000318571"/>
    </source>
</evidence>
<proteinExistence type="predicted"/>
<dbReference type="Pfam" id="PF00106">
    <property type="entry name" value="adh_short"/>
    <property type="match status" value="1"/>
</dbReference>
<organism evidence="2 3">
    <name type="scientific">Tigriopus californicus</name>
    <name type="common">Marine copepod</name>
    <dbReference type="NCBI Taxonomy" id="6832"/>
    <lineage>
        <taxon>Eukaryota</taxon>
        <taxon>Metazoa</taxon>
        <taxon>Ecdysozoa</taxon>
        <taxon>Arthropoda</taxon>
        <taxon>Crustacea</taxon>
        <taxon>Multicrustacea</taxon>
        <taxon>Hexanauplia</taxon>
        <taxon>Copepoda</taxon>
        <taxon>Harpacticoida</taxon>
        <taxon>Harpacticidae</taxon>
        <taxon>Tigriopus</taxon>
    </lineage>
</organism>
<dbReference type="InterPro" id="IPR036291">
    <property type="entry name" value="NAD(P)-bd_dom_sf"/>
</dbReference>
<dbReference type="STRING" id="6832.A0A553PJJ2"/>